<keyword evidence="1" id="KW-1185">Reference proteome</keyword>
<reference evidence="2" key="1">
    <citation type="submission" date="2025-08" db="UniProtKB">
        <authorList>
            <consortium name="RefSeq"/>
        </authorList>
    </citation>
    <scope>IDENTIFICATION</scope>
    <source>
        <strain evidence="2">Tuebingen</strain>
        <tissue evidence="2">Fibroblasts and whole tissue</tissue>
    </source>
</reference>
<evidence type="ECO:0000313" key="1">
    <source>
        <dbReference type="Proteomes" id="UP000000437"/>
    </source>
</evidence>
<proteinExistence type="predicted"/>
<evidence type="ECO:0000313" key="2">
    <source>
        <dbReference type="RefSeq" id="XP_073766068.1"/>
    </source>
</evidence>
<dbReference type="Proteomes" id="UP000000437">
    <property type="component" value="Chromosome 8"/>
</dbReference>
<dbReference type="RefSeq" id="XP_073766068.1">
    <property type="nucleotide sequence ID" value="XM_073909967.1"/>
</dbReference>
<accession>A0AC58G8M8</accession>
<gene>
    <name evidence="2" type="primary">LOC141375554</name>
</gene>
<protein>
    <submittedName>
        <fullName evidence="2">Dual specificity phosphatase 29-like</fullName>
    </submittedName>
</protein>
<name>A0AC58G8M8_DANRE</name>
<organism evidence="1 2">
    <name type="scientific">Danio rerio</name>
    <name type="common">Zebrafish</name>
    <name type="synonym">Brachydanio rerio</name>
    <dbReference type="NCBI Taxonomy" id="7955"/>
    <lineage>
        <taxon>Eukaryota</taxon>
        <taxon>Metazoa</taxon>
        <taxon>Chordata</taxon>
        <taxon>Craniata</taxon>
        <taxon>Vertebrata</taxon>
        <taxon>Euteleostomi</taxon>
        <taxon>Actinopterygii</taxon>
        <taxon>Neopterygii</taxon>
        <taxon>Teleostei</taxon>
        <taxon>Ostariophysi</taxon>
        <taxon>Cypriniformes</taxon>
        <taxon>Danionidae</taxon>
        <taxon>Danioninae</taxon>
        <taxon>Danio</taxon>
    </lineage>
</organism>
<sequence length="154" mass="17973">MHHRFLKHSLYWTPASEVWPNVFIADEKAARNKAKLEEMYITHIMTAMLLCSVEKKWEDHYQKKNITYYNVHSGVHGCVRNRLLLIKVLVYSSAGLNQSIVLLMAYLMIHQDMKMEDAFEFVLESRMHVDKQGLLEPANDVKSGPRKASQIRKV</sequence>